<dbReference type="GO" id="GO:0000932">
    <property type="term" value="C:P-body"/>
    <property type="evidence" value="ECO:0007669"/>
    <property type="project" value="UniProtKB-SubCell"/>
</dbReference>
<sequence>MAESAKGLDGLGGVYGNHGADDDLKEFDDAIADNSLFDSSQYAFFGKDVVEEVELGGLEDDDYGDASALNGDIGMDNENFNFDLFGGRKEVDFLVSSPEIDDLTTTFTKLNRTVSEPRNVGVIGDTGSFSRESSSTVDWTPEPEFSNWLDQQILDAGSVQDGNHRWWSQPQSSSACHSQPKSLYRASSYPEQPVLQQHMRDPVLLPNSSFTSYPPLGDRLESSVHEPNFPSLYAASQLPLCAHNMSPFALSHLHLPGHINDPTYGGNMAQFAPNRLINSRPKNQWMNQTIHFGRDNPIPAPGLLQQQISHSKGLMTSQLFSLQQKQRSYLKPSLSHLVQLQPQSFNTQLFSHISNNFDAIVDIVDVREPRTKPSHKGRQYARGSHQNSSSGSQKSESGLVHFRSKHMSSEEIESILRIQLAATNSNDPYIDDYYHQACVAKKSAASGLKHHFCPAFIRDLTSRTRSNNEPHPYLQIDALGRFSFSSIRRPRPLLQVDSPSALEDGILEQKSTVKPLEQEPMLAARIAIEDGLCLLLDIDDIDRLLQFNQSQPVDSQLRKKRQILLEGLAASLQLADPLGTDDVGHSVGLTPKDDLVFLRLTSLPKGRKLLMQYLGLLNPGSDLARIVCMAIFRHLRFLFGGLSSDAGAAETRTNLVRTVSSCVQGMNLSSLSACLAAVVCSSEQPPLRPLGSASGDGASMIIISVLEKARGLLNDPHAALCYTMPSAALWKASFDAFFGLLTKYCLTKYDSIIHSLLAQGTDIAEAGSEVNKVFGKEMPMELLHASLLHANASQRQQLLDFAQKSMPLAGYAAHGSTNRQITSESVPG</sequence>
<dbReference type="GO" id="GO:0033962">
    <property type="term" value="P:P-body assembly"/>
    <property type="evidence" value="ECO:0007669"/>
    <property type="project" value="TreeGrafter"/>
</dbReference>
<feature type="region of interest" description="Disordered" evidence="3">
    <location>
        <begin position="121"/>
        <end position="140"/>
    </location>
</feature>
<accession>A0A835QPN7</accession>
<evidence type="ECO:0000256" key="3">
    <source>
        <dbReference type="SAM" id="MobiDB-lite"/>
    </source>
</evidence>
<organism evidence="4 5">
    <name type="scientific">Vanilla planifolia</name>
    <name type="common">Vanilla</name>
    <dbReference type="NCBI Taxonomy" id="51239"/>
    <lineage>
        <taxon>Eukaryota</taxon>
        <taxon>Viridiplantae</taxon>
        <taxon>Streptophyta</taxon>
        <taxon>Embryophyta</taxon>
        <taxon>Tracheophyta</taxon>
        <taxon>Spermatophyta</taxon>
        <taxon>Magnoliopsida</taxon>
        <taxon>Liliopsida</taxon>
        <taxon>Asparagales</taxon>
        <taxon>Orchidaceae</taxon>
        <taxon>Vanilloideae</taxon>
        <taxon>Vanilleae</taxon>
        <taxon>Vanilla</taxon>
    </lineage>
</organism>
<evidence type="ECO:0000256" key="2">
    <source>
        <dbReference type="ARBA" id="ARBA00022490"/>
    </source>
</evidence>
<dbReference type="InterPro" id="IPR039900">
    <property type="entry name" value="Pat1-like"/>
</dbReference>
<keyword evidence="2" id="KW-0963">Cytoplasm</keyword>
<dbReference type="PANTHER" id="PTHR21551:SF0">
    <property type="entry name" value="PROTEIN ASSOCIATED WITH TOPO II RELATED-1, ISOFORM A"/>
    <property type="match status" value="1"/>
</dbReference>
<dbReference type="GO" id="GO:0000290">
    <property type="term" value="P:deadenylation-dependent decapping of nuclear-transcribed mRNA"/>
    <property type="evidence" value="ECO:0007669"/>
    <property type="project" value="InterPro"/>
</dbReference>
<dbReference type="GO" id="GO:0003723">
    <property type="term" value="F:RNA binding"/>
    <property type="evidence" value="ECO:0007669"/>
    <property type="project" value="TreeGrafter"/>
</dbReference>
<feature type="compositionally biased region" description="Polar residues" evidence="3">
    <location>
        <begin position="127"/>
        <end position="138"/>
    </location>
</feature>
<dbReference type="AlphaFoldDB" id="A0A835QPN7"/>
<dbReference type="EMBL" id="JADCNM010000007">
    <property type="protein sequence ID" value="KAG0475498.1"/>
    <property type="molecule type" value="Genomic_DNA"/>
</dbReference>
<gene>
    <name evidence="4" type="ORF">HPP92_015184</name>
</gene>
<dbReference type="OrthoDB" id="74835at2759"/>
<name>A0A835QPN7_VANPL</name>
<reference evidence="4 5" key="1">
    <citation type="journal article" date="2020" name="Nat. Food">
        <title>A phased Vanilla planifolia genome enables genetic improvement of flavour and production.</title>
        <authorList>
            <person name="Hasing T."/>
            <person name="Tang H."/>
            <person name="Brym M."/>
            <person name="Khazi F."/>
            <person name="Huang T."/>
            <person name="Chambers A.H."/>
        </authorList>
    </citation>
    <scope>NUCLEOTIDE SEQUENCE [LARGE SCALE GENOMIC DNA]</scope>
    <source>
        <tissue evidence="4">Leaf</tissue>
    </source>
</reference>
<dbReference type="Proteomes" id="UP000639772">
    <property type="component" value="Chromosome 7"/>
</dbReference>
<evidence type="ECO:0000313" key="5">
    <source>
        <dbReference type="Proteomes" id="UP000639772"/>
    </source>
</evidence>
<comment type="subcellular location">
    <subcellularLocation>
        <location evidence="1">Cytoplasm</location>
        <location evidence="1">P-body</location>
    </subcellularLocation>
</comment>
<comment type="caution">
    <text evidence="4">The sequence shown here is derived from an EMBL/GenBank/DDBJ whole genome shotgun (WGS) entry which is preliminary data.</text>
</comment>
<evidence type="ECO:0000256" key="1">
    <source>
        <dbReference type="ARBA" id="ARBA00004201"/>
    </source>
</evidence>
<proteinExistence type="predicted"/>
<feature type="region of interest" description="Disordered" evidence="3">
    <location>
        <begin position="368"/>
        <end position="403"/>
    </location>
</feature>
<protein>
    <submittedName>
        <fullName evidence="4">Uncharacterized protein</fullName>
    </submittedName>
</protein>
<dbReference type="PANTHER" id="PTHR21551">
    <property type="entry name" value="TOPOISOMERASE II-ASSOCIATED PROTEIN PAT1"/>
    <property type="match status" value="1"/>
</dbReference>
<evidence type="ECO:0000313" key="4">
    <source>
        <dbReference type="EMBL" id="KAG0475498.1"/>
    </source>
</evidence>
<feature type="compositionally biased region" description="Low complexity" evidence="3">
    <location>
        <begin position="383"/>
        <end position="398"/>
    </location>
</feature>